<dbReference type="PaxDb" id="65489-OBART06G19420.1"/>
<evidence type="ECO:0000313" key="3">
    <source>
        <dbReference type="Proteomes" id="UP000026960"/>
    </source>
</evidence>
<accession>A0A0D3GI59</accession>
<keyword evidence="1" id="KW-0732">Signal</keyword>
<dbReference type="EnsemblPlants" id="OBART06G19420.1">
    <property type="protein sequence ID" value="OBART06G19420.1"/>
    <property type="gene ID" value="OBART06G19420"/>
</dbReference>
<feature type="signal peptide" evidence="1">
    <location>
        <begin position="1"/>
        <end position="26"/>
    </location>
</feature>
<keyword evidence="3" id="KW-1185">Reference proteome</keyword>
<reference evidence="2" key="1">
    <citation type="journal article" date="2009" name="Rice">
        <title>De Novo Next Generation Sequencing of Plant Genomes.</title>
        <authorList>
            <person name="Rounsley S."/>
            <person name="Marri P.R."/>
            <person name="Yu Y."/>
            <person name="He R."/>
            <person name="Sisneros N."/>
            <person name="Goicoechea J.L."/>
            <person name="Lee S.J."/>
            <person name="Angelova A."/>
            <person name="Kudrna D."/>
            <person name="Luo M."/>
            <person name="Affourtit J."/>
            <person name="Desany B."/>
            <person name="Knight J."/>
            <person name="Niazi F."/>
            <person name="Egholm M."/>
            <person name="Wing R.A."/>
        </authorList>
    </citation>
    <scope>NUCLEOTIDE SEQUENCE [LARGE SCALE GENOMIC DNA]</scope>
    <source>
        <strain evidence="2">cv. IRGC 105608</strain>
    </source>
</reference>
<evidence type="ECO:0000313" key="2">
    <source>
        <dbReference type="EnsemblPlants" id="OBART06G19420.1"/>
    </source>
</evidence>
<organism evidence="2">
    <name type="scientific">Oryza barthii</name>
    <dbReference type="NCBI Taxonomy" id="65489"/>
    <lineage>
        <taxon>Eukaryota</taxon>
        <taxon>Viridiplantae</taxon>
        <taxon>Streptophyta</taxon>
        <taxon>Embryophyta</taxon>
        <taxon>Tracheophyta</taxon>
        <taxon>Spermatophyta</taxon>
        <taxon>Magnoliopsida</taxon>
        <taxon>Liliopsida</taxon>
        <taxon>Poales</taxon>
        <taxon>Poaceae</taxon>
        <taxon>BOP clade</taxon>
        <taxon>Oryzoideae</taxon>
        <taxon>Oryzeae</taxon>
        <taxon>Oryzinae</taxon>
        <taxon>Oryza</taxon>
    </lineage>
</organism>
<name>A0A0D3GI59_9ORYZ</name>
<reference evidence="2" key="2">
    <citation type="submission" date="2015-03" db="UniProtKB">
        <authorList>
            <consortium name="EnsemblPlants"/>
        </authorList>
    </citation>
    <scope>IDENTIFICATION</scope>
</reference>
<dbReference type="HOGENOM" id="CLU_2546208_0_0_1"/>
<evidence type="ECO:0000256" key="1">
    <source>
        <dbReference type="SAM" id="SignalP"/>
    </source>
</evidence>
<proteinExistence type="predicted"/>
<dbReference type="Proteomes" id="UP000026960">
    <property type="component" value="Chromosome 6"/>
</dbReference>
<evidence type="ECO:0008006" key="4">
    <source>
        <dbReference type="Google" id="ProtNLM"/>
    </source>
</evidence>
<feature type="chain" id="PRO_5002263262" description="Secreted protein" evidence="1">
    <location>
        <begin position="27"/>
        <end position="83"/>
    </location>
</feature>
<protein>
    <recommendedName>
        <fullName evidence="4">Secreted protein</fullName>
    </recommendedName>
</protein>
<sequence>MALLTQVNNTKRLLLLLLILLDEVHGRRLIQRLQMTQLLILETLLLLLVELLCKVIAPSSKHGFTLTTICGSGTYTHWPPPIS</sequence>
<dbReference type="Gramene" id="OBART06G19420.1">
    <property type="protein sequence ID" value="OBART06G19420.1"/>
    <property type="gene ID" value="OBART06G19420"/>
</dbReference>
<dbReference type="AlphaFoldDB" id="A0A0D3GI59"/>